<sequence>MEKVGYDYGVLCNELTRLSKLYPFLGIQTIGQSVLGKCIPAIGIGHGPRKLHYNASFHANEWITTPLIMQFLADISLAYARGIAWRGYHVGRLLAESTLWIVPMVNPDGVDLVLKGVTPNHPYGDLLLNWNEGSSDFHNWKANVRGVDLNDQFPAHWEEEAARRGQLGPGARDFGGEAPLTEPETIAMAYFTQAHSFELVMALHTQGQEIYWNYRDYEPEASEAYAARLARVSGYKAVKLTGSDAGYKDWFIQQFRKPGFTIEVGFGVNPLPSEMFPALYEEIVPILLEGLEL</sequence>
<evidence type="ECO:0000256" key="3">
    <source>
        <dbReference type="ARBA" id="ARBA00022670"/>
    </source>
</evidence>
<keyword evidence="5" id="KW-0862">Zinc</keyword>
<evidence type="ECO:0000256" key="1">
    <source>
        <dbReference type="ARBA" id="ARBA00001947"/>
    </source>
</evidence>
<dbReference type="EMBL" id="JAAIKC010000010">
    <property type="protein sequence ID" value="NEW08785.1"/>
    <property type="molecule type" value="Genomic_DNA"/>
</dbReference>
<dbReference type="PROSITE" id="PS52035">
    <property type="entry name" value="PEPTIDASE_M14"/>
    <property type="match status" value="1"/>
</dbReference>
<comment type="similarity">
    <text evidence="2 7">Belongs to the peptidase M14 family.</text>
</comment>
<name>A0A6G4A318_9BACL</name>
<evidence type="ECO:0000256" key="2">
    <source>
        <dbReference type="ARBA" id="ARBA00005988"/>
    </source>
</evidence>
<feature type="active site" description="Proton donor/acceptor" evidence="7">
    <location>
        <position position="263"/>
    </location>
</feature>
<comment type="caution">
    <text evidence="9">The sequence shown here is derived from an EMBL/GenBank/DDBJ whole genome shotgun (WGS) entry which is preliminary data.</text>
</comment>
<evidence type="ECO:0000256" key="7">
    <source>
        <dbReference type="PROSITE-ProRule" id="PRU01379"/>
    </source>
</evidence>
<gene>
    <name evidence="9" type="ORF">GK047_22575</name>
</gene>
<dbReference type="RefSeq" id="WP_163951970.1">
    <property type="nucleotide sequence ID" value="NZ_JAAIKC010000010.1"/>
</dbReference>
<evidence type="ECO:0000313" key="9">
    <source>
        <dbReference type="EMBL" id="NEW08785.1"/>
    </source>
</evidence>
<dbReference type="Pfam" id="PF00246">
    <property type="entry name" value="Peptidase_M14"/>
    <property type="match status" value="1"/>
</dbReference>
<reference evidence="9" key="1">
    <citation type="submission" date="2020-02" db="EMBL/GenBank/DDBJ databases">
        <authorList>
            <person name="Shen X.-R."/>
            <person name="Zhang Y.-X."/>
        </authorList>
    </citation>
    <scope>NUCLEOTIDE SEQUENCE</scope>
    <source>
        <strain evidence="9">SYP-B3998</strain>
    </source>
</reference>
<dbReference type="AlphaFoldDB" id="A0A6G4A318"/>
<dbReference type="GO" id="GO:0005615">
    <property type="term" value="C:extracellular space"/>
    <property type="evidence" value="ECO:0007669"/>
    <property type="project" value="TreeGrafter"/>
</dbReference>
<evidence type="ECO:0000256" key="6">
    <source>
        <dbReference type="ARBA" id="ARBA00023049"/>
    </source>
</evidence>
<proteinExistence type="inferred from homology"/>
<dbReference type="InterPro" id="IPR000834">
    <property type="entry name" value="Peptidase_M14"/>
</dbReference>
<evidence type="ECO:0000259" key="8">
    <source>
        <dbReference type="PROSITE" id="PS52035"/>
    </source>
</evidence>
<evidence type="ECO:0000256" key="5">
    <source>
        <dbReference type="ARBA" id="ARBA00022833"/>
    </source>
</evidence>
<dbReference type="InterPro" id="IPR034274">
    <property type="entry name" value="ENP1_M14_CPD"/>
</dbReference>
<evidence type="ECO:0000256" key="4">
    <source>
        <dbReference type="ARBA" id="ARBA00022801"/>
    </source>
</evidence>
<dbReference type="CDD" id="cd06229">
    <property type="entry name" value="M14_Endopeptidase_I"/>
    <property type="match status" value="1"/>
</dbReference>
<accession>A0A6G4A318</accession>
<dbReference type="Gene3D" id="3.40.630.10">
    <property type="entry name" value="Zn peptidases"/>
    <property type="match status" value="1"/>
</dbReference>
<organism evidence="9">
    <name type="scientific">Paenibacillus sp. SYP-B3998</name>
    <dbReference type="NCBI Taxonomy" id="2678564"/>
    <lineage>
        <taxon>Bacteria</taxon>
        <taxon>Bacillati</taxon>
        <taxon>Bacillota</taxon>
        <taxon>Bacilli</taxon>
        <taxon>Bacillales</taxon>
        <taxon>Paenibacillaceae</taxon>
        <taxon>Paenibacillus</taxon>
    </lineage>
</organism>
<dbReference type="GO" id="GO:0008270">
    <property type="term" value="F:zinc ion binding"/>
    <property type="evidence" value="ECO:0007669"/>
    <property type="project" value="InterPro"/>
</dbReference>
<keyword evidence="3" id="KW-0645">Protease</keyword>
<dbReference type="PANTHER" id="PTHR11705:SF143">
    <property type="entry name" value="SLL0236 PROTEIN"/>
    <property type="match status" value="1"/>
</dbReference>
<keyword evidence="4" id="KW-0378">Hydrolase</keyword>
<dbReference type="GO" id="GO:0004181">
    <property type="term" value="F:metallocarboxypeptidase activity"/>
    <property type="evidence" value="ECO:0007669"/>
    <property type="project" value="InterPro"/>
</dbReference>
<comment type="cofactor">
    <cofactor evidence="1">
        <name>Zn(2+)</name>
        <dbReference type="ChEBI" id="CHEBI:29105"/>
    </cofactor>
</comment>
<dbReference type="PANTHER" id="PTHR11705">
    <property type="entry name" value="PROTEASE FAMILY M14 CARBOXYPEPTIDASE A,B"/>
    <property type="match status" value="1"/>
</dbReference>
<dbReference type="SUPFAM" id="SSF53187">
    <property type="entry name" value="Zn-dependent exopeptidases"/>
    <property type="match status" value="1"/>
</dbReference>
<keyword evidence="6" id="KW-0482">Metalloprotease</keyword>
<protein>
    <submittedName>
        <fullName evidence="9">Peptidase M14</fullName>
    </submittedName>
</protein>
<dbReference type="GO" id="GO:0006508">
    <property type="term" value="P:proteolysis"/>
    <property type="evidence" value="ECO:0007669"/>
    <property type="project" value="UniProtKB-KW"/>
</dbReference>
<feature type="domain" description="Peptidase M14" evidence="8">
    <location>
        <begin position="4"/>
        <end position="293"/>
    </location>
</feature>
<dbReference type="SMART" id="SM00631">
    <property type="entry name" value="Zn_pept"/>
    <property type="match status" value="1"/>
</dbReference>